<dbReference type="NCBIfam" id="TIGR02273">
    <property type="entry name" value="16S_RimM"/>
    <property type="match status" value="1"/>
</dbReference>
<proteinExistence type="inferred from homology"/>
<keyword evidence="2 5" id="KW-0690">Ribosome biogenesis</keyword>
<dbReference type="HAMAP" id="MF_00014">
    <property type="entry name" value="Ribosome_mat_RimM"/>
    <property type="match status" value="1"/>
</dbReference>
<dbReference type="Gene3D" id="2.30.30.240">
    <property type="entry name" value="PRC-barrel domain"/>
    <property type="match status" value="1"/>
</dbReference>
<evidence type="ECO:0000313" key="8">
    <source>
        <dbReference type="EMBL" id="PTI28834.1"/>
    </source>
</evidence>
<dbReference type="Pfam" id="PF24986">
    <property type="entry name" value="PRC_RimM"/>
    <property type="match status" value="1"/>
</dbReference>
<evidence type="ECO:0000259" key="7">
    <source>
        <dbReference type="Pfam" id="PF24986"/>
    </source>
</evidence>
<feature type="domain" description="Ribosome maturation factor RimM PRC barrel" evidence="7">
    <location>
        <begin position="100"/>
        <end position="164"/>
    </location>
</feature>
<dbReference type="PANTHER" id="PTHR33692">
    <property type="entry name" value="RIBOSOME MATURATION FACTOR RIMM"/>
    <property type="match status" value="1"/>
</dbReference>
<keyword evidence="1 5" id="KW-0963">Cytoplasm</keyword>
<name>A0A2T4PRQ2_9STAP</name>
<dbReference type="AlphaFoldDB" id="A0A2T4PRQ2"/>
<dbReference type="InterPro" id="IPR002676">
    <property type="entry name" value="RimM_N"/>
</dbReference>
<evidence type="ECO:0000313" key="9">
    <source>
        <dbReference type="Proteomes" id="UP000241209"/>
    </source>
</evidence>
<comment type="subcellular location">
    <subcellularLocation>
        <location evidence="5">Cytoplasm</location>
    </subcellularLocation>
</comment>
<protein>
    <recommendedName>
        <fullName evidence="5">Ribosome maturation factor RimM</fullName>
    </recommendedName>
</protein>
<dbReference type="RefSeq" id="WP_107536634.1">
    <property type="nucleotide sequence ID" value="NZ_BMDF01000002.1"/>
</dbReference>
<dbReference type="GO" id="GO:0005737">
    <property type="term" value="C:cytoplasm"/>
    <property type="evidence" value="ECO:0007669"/>
    <property type="project" value="UniProtKB-SubCell"/>
</dbReference>
<dbReference type="Gene3D" id="2.40.30.60">
    <property type="entry name" value="RimM"/>
    <property type="match status" value="1"/>
</dbReference>
<accession>A0A2T4PRQ2</accession>
<dbReference type="PANTHER" id="PTHR33692:SF1">
    <property type="entry name" value="RIBOSOME MATURATION FACTOR RIMM"/>
    <property type="match status" value="1"/>
</dbReference>
<dbReference type="SUPFAM" id="SSF50447">
    <property type="entry name" value="Translation proteins"/>
    <property type="match status" value="1"/>
</dbReference>
<dbReference type="EMBL" id="PZFK01000022">
    <property type="protein sequence ID" value="PTI28834.1"/>
    <property type="molecule type" value="Genomic_DNA"/>
</dbReference>
<feature type="domain" description="RimM N-terminal" evidence="6">
    <location>
        <begin position="5"/>
        <end position="86"/>
    </location>
</feature>
<comment type="similarity">
    <text evidence="5">Belongs to the RimM family.</text>
</comment>
<dbReference type="GeneID" id="64116135"/>
<dbReference type="GO" id="GO:0005840">
    <property type="term" value="C:ribosome"/>
    <property type="evidence" value="ECO:0007669"/>
    <property type="project" value="InterPro"/>
</dbReference>
<dbReference type="GO" id="GO:0042274">
    <property type="term" value="P:ribosomal small subunit biogenesis"/>
    <property type="evidence" value="ECO:0007669"/>
    <property type="project" value="UniProtKB-UniRule"/>
</dbReference>
<dbReference type="STRING" id="1167632.GCA_000286335_00010"/>
<comment type="subunit">
    <text evidence="5">Binds ribosomal protein uS19.</text>
</comment>
<evidence type="ECO:0000256" key="4">
    <source>
        <dbReference type="ARBA" id="ARBA00023186"/>
    </source>
</evidence>
<comment type="function">
    <text evidence="5">An accessory protein needed during the final step in the assembly of 30S ribosomal subunit, possibly for assembly of the head region. Essential for efficient processing of 16S rRNA. May be needed both before and after RbfA during the maturation of 16S rRNA. It has affinity for free ribosomal 30S subunits but not for 70S ribosomes.</text>
</comment>
<evidence type="ECO:0000256" key="3">
    <source>
        <dbReference type="ARBA" id="ARBA00022552"/>
    </source>
</evidence>
<evidence type="ECO:0000256" key="5">
    <source>
        <dbReference type="HAMAP-Rule" id="MF_00014"/>
    </source>
</evidence>
<keyword evidence="3 5" id="KW-0698">rRNA processing</keyword>
<evidence type="ECO:0000256" key="2">
    <source>
        <dbReference type="ARBA" id="ARBA00022517"/>
    </source>
</evidence>
<dbReference type="Pfam" id="PF01782">
    <property type="entry name" value="RimM"/>
    <property type="match status" value="1"/>
</dbReference>
<dbReference type="OrthoDB" id="9810331at2"/>
<evidence type="ECO:0000256" key="1">
    <source>
        <dbReference type="ARBA" id="ARBA00022490"/>
    </source>
</evidence>
<gene>
    <name evidence="5" type="primary">rimM</name>
    <name evidence="8" type="ORF">BU072_10245</name>
</gene>
<sequence length="166" mass="19165">MNVEIGKIVNTHGIKGEVKVLTDSDFTDERFQKGQLIKVKHKNEEIPFTIASHRIHKKFHLITFEGIHNINDIEYLKGCKIFQDEENESIELEENEFYYADIIGCTVFVQEDALGRVVDIMETGANDVWVVKGDKEYLIPYIEDVVKQVDVDHKTIKIEPMEGLLD</sequence>
<dbReference type="InterPro" id="IPR009000">
    <property type="entry name" value="Transl_B-barrel_sf"/>
</dbReference>
<dbReference type="InterPro" id="IPR011033">
    <property type="entry name" value="PRC_barrel-like_sf"/>
</dbReference>
<dbReference type="Proteomes" id="UP000241209">
    <property type="component" value="Unassembled WGS sequence"/>
</dbReference>
<comment type="domain">
    <text evidence="5">The PRC barrel domain binds ribosomal protein uS19.</text>
</comment>
<reference evidence="8 9" key="1">
    <citation type="journal article" date="2016" name="Front. Microbiol.">
        <title>Comprehensive Phylogenetic Analysis of Bovine Non-aureus Staphylococci Species Based on Whole-Genome Sequencing.</title>
        <authorList>
            <person name="Naushad S."/>
            <person name="Barkema H.W."/>
            <person name="Luby C."/>
            <person name="Condas L.A."/>
            <person name="Nobrega D.B."/>
            <person name="Carson D.A."/>
            <person name="De Buck J."/>
        </authorList>
    </citation>
    <scope>NUCLEOTIDE SEQUENCE [LARGE SCALE GENOMIC DNA]</scope>
    <source>
        <strain evidence="8 9">SNUC 2204</strain>
    </source>
</reference>
<dbReference type="SUPFAM" id="SSF50346">
    <property type="entry name" value="PRC-barrel domain"/>
    <property type="match status" value="1"/>
</dbReference>
<evidence type="ECO:0000259" key="6">
    <source>
        <dbReference type="Pfam" id="PF01782"/>
    </source>
</evidence>
<comment type="caution">
    <text evidence="8">The sequence shown here is derived from an EMBL/GenBank/DDBJ whole genome shotgun (WGS) entry which is preliminary data.</text>
</comment>
<dbReference type="InterPro" id="IPR011961">
    <property type="entry name" value="RimM"/>
</dbReference>
<keyword evidence="4 5" id="KW-0143">Chaperone</keyword>
<dbReference type="InterPro" id="IPR036976">
    <property type="entry name" value="RimM_N_sf"/>
</dbReference>
<dbReference type="GO" id="GO:0043022">
    <property type="term" value="F:ribosome binding"/>
    <property type="evidence" value="ECO:0007669"/>
    <property type="project" value="InterPro"/>
</dbReference>
<dbReference type="GO" id="GO:0006364">
    <property type="term" value="P:rRNA processing"/>
    <property type="evidence" value="ECO:0007669"/>
    <property type="project" value="UniProtKB-UniRule"/>
</dbReference>
<dbReference type="InterPro" id="IPR056792">
    <property type="entry name" value="PRC_RimM"/>
</dbReference>
<organism evidence="8 9">
    <name type="scientific">Mammaliicoccus vitulinus</name>
    <dbReference type="NCBI Taxonomy" id="71237"/>
    <lineage>
        <taxon>Bacteria</taxon>
        <taxon>Bacillati</taxon>
        <taxon>Bacillota</taxon>
        <taxon>Bacilli</taxon>
        <taxon>Bacillales</taxon>
        <taxon>Staphylococcaceae</taxon>
        <taxon>Mammaliicoccus</taxon>
    </lineage>
</organism>